<dbReference type="EMBL" id="CAJPVJ010013087">
    <property type="protein sequence ID" value="CAG2174674.1"/>
    <property type="molecule type" value="Genomic_DNA"/>
</dbReference>
<feature type="non-terminal residue" evidence="1">
    <location>
        <position position="1"/>
    </location>
</feature>
<protein>
    <submittedName>
        <fullName evidence="1">Uncharacterized protein</fullName>
    </submittedName>
</protein>
<name>A0A7R9MCF0_9ACAR</name>
<gene>
    <name evidence="1" type="ORF">ONB1V03_LOCUS14118</name>
</gene>
<reference evidence="1" key="1">
    <citation type="submission" date="2020-11" db="EMBL/GenBank/DDBJ databases">
        <authorList>
            <person name="Tran Van P."/>
        </authorList>
    </citation>
    <scope>NUCLEOTIDE SEQUENCE</scope>
</reference>
<dbReference type="Proteomes" id="UP000728032">
    <property type="component" value="Unassembled WGS sequence"/>
</dbReference>
<keyword evidence="2" id="KW-1185">Reference proteome</keyword>
<organism evidence="1">
    <name type="scientific">Oppiella nova</name>
    <dbReference type="NCBI Taxonomy" id="334625"/>
    <lineage>
        <taxon>Eukaryota</taxon>
        <taxon>Metazoa</taxon>
        <taxon>Ecdysozoa</taxon>
        <taxon>Arthropoda</taxon>
        <taxon>Chelicerata</taxon>
        <taxon>Arachnida</taxon>
        <taxon>Acari</taxon>
        <taxon>Acariformes</taxon>
        <taxon>Sarcoptiformes</taxon>
        <taxon>Oribatida</taxon>
        <taxon>Brachypylina</taxon>
        <taxon>Oppioidea</taxon>
        <taxon>Oppiidae</taxon>
        <taxon>Oppiella</taxon>
    </lineage>
</organism>
<dbReference type="AlphaFoldDB" id="A0A7R9MCF0"/>
<dbReference type="EMBL" id="OC927912">
    <property type="protein sequence ID" value="CAD7657488.1"/>
    <property type="molecule type" value="Genomic_DNA"/>
</dbReference>
<evidence type="ECO:0000313" key="2">
    <source>
        <dbReference type="Proteomes" id="UP000728032"/>
    </source>
</evidence>
<proteinExistence type="predicted"/>
<accession>A0A7R9MCF0</accession>
<evidence type="ECO:0000313" key="1">
    <source>
        <dbReference type="EMBL" id="CAD7657488.1"/>
    </source>
</evidence>
<sequence>MEAIGSDSSGLNSSHIQFIAVNDDMSGDNSDWKRLFGSQLIEHSIHLGVNEDMSGDNAVTNGSVDVKDSTGSLDMTQRFKTSLVVSQTTPSSESSLEF</sequence>